<gene>
    <name evidence="1" type="ORF">SAMN06269250_0039</name>
</gene>
<dbReference type="Proteomes" id="UP000219452">
    <property type="component" value="Unassembled WGS sequence"/>
</dbReference>
<name>A0A286GVM4_9BACT</name>
<evidence type="ECO:0000313" key="2">
    <source>
        <dbReference type="Proteomes" id="UP000219452"/>
    </source>
</evidence>
<dbReference type="RefSeq" id="WP_097131948.1">
    <property type="nucleotide sequence ID" value="NZ_OCNH01000010.1"/>
</dbReference>
<evidence type="ECO:0008006" key="3">
    <source>
        <dbReference type="Google" id="ProtNLM"/>
    </source>
</evidence>
<dbReference type="AlphaFoldDB" id="A0A286GVM4"/>
<dbReference type="EMBL" id="OCNH01000010">
    <property type="protein sequence ID" value="SOD99542.1"/>
    <property type="molecule type" value="Genomic_DNA"/>
</dbReference>
<dbReference type="OrthoDB" id="9807855at2"/>
<dbReference type="InterPro" id="IPR024530">
    <property type="entry name" value="QSregVF_b"/>
</dbReference>
<evidence type="ECO:0000313" key="1">
    <source>
        <dbReference type="EMBL" id="SOD99542.1"/>
    </source>
</evidence>
<reference evidence="2" key="1">
    <citation type="submission" date="2017-09" db="EMBL/GenBank/DDBJ databases">
        <authorList>
            <person name="Varghese N."/>
            <person name="Submissions S."/>
        </authorList>
    </citation>
    <scope>NUCLEOTIDE SEQUENCE [LARGE SCALE GENOMIC DNA]</scope>
    <source>
        <strain evidence="2">DSM 29961</strain>
    </source>
</reference>
<protein>
    <recommendedName>
        <fullName evidence="3">DUF3820 family protein</fullName>
    </recommendedName>
</protein>
<proteinExistence type="predicted"/>
<keyword evidence="2" id="KW-1185">Reference proteome</keyword>
<sequence>MTDDQPQGNTDLLRELLHYQMPFGKYKGHLIRSLPVSYLEWFVQKGFPAGKLGMLLQTMYEIRLNGLEYLLDGLRKGK</sequence>
<dbReference type="Pfam" id="PF12843">
    <property type="entry name" value="QSregVF_b"/>
    <property type="match status" value="1"/>
</dbReference>
<organism evidence="1 2">
    <name type="scientific">Spirosoma fluviale</name>
    <dbReference type="NCBI Taxonomy" id="1597977"/>
    <lineage>
        <taxon>Bacteria</taxon>
        <taxon>Pseudomonadati</taxon>
        <taxon>Bacteroidota</taxon>
        <taxon>Cytophagia</taxon>
        <taxon>Cytophagales</taxon>
        <taxon>Cytophagaceae</taxon>
        <taxon>Spirosoma</taxon>
    </lineage>
</organism>
<accession>A0A286GVM4</accession>